<dbReference type="EMBL" id="JACIFV010000001">
    <property type="protein sequence ID" value="MBB4190000.1"/>
    <property type="molecule type" value="Genomic_DNA"/>
</dbReference>
<name>A0A7W6MC43_9HYPH</name>
<evidence type="ECO:0000313" key="3">
    <source>
        <dbReference type="Proteomes" id="UP000524492"/>
    </source>
</evidence>
<reference evidence="2 3" key="1">
    <citation type="submission" date="2020-08" db="EMBL/GenBank/DDBJ databases">
        <title>Genomic Encyclopedia of Type Strains, Phase IV (KMG-V): Genome sequencing to study the core and pangenomes of soil and plant-associated prokaryotes.</title>
        <authorList>
            <person name="Whitman W."/>
        </authorList>
    </citation>
    <scope>NUCLEOTIDE SEQUENCE [LARGE SCALE GENOMIC DNA]</scope>
    <source>
        <strain evidence="2 3">SEMIA 4074</strain>
    </source>
</reference>
<organism evidence="2 3">
    <name type="scientific">Rhizobium aethiopicum</name>
    <dbReference type="NCBI Taxonomy" id="1138170"/>
    <lineage>
        <taxon>Bacteria</taxon>
        <taxon>Pseudomonadati</taxon>
        <taxon>Pseudomonadota</taxon>
        <taxon>Alphaproteobacteria</taxon>
        <taxon>Hyphomicrobiales</taxon>
        <taxon>Rhizobiaceae</taxon>
        <taxon>Rhizobium/Agrobacterium group</taxon>
        <taxon>Rhizobium</taxon>
    </lineage>
</organism>
<dbReference type="AlphaFoldDB" id="A0A7W6MC43"/>
<feature type="region of interest" description="Disordered" evidence="1">
    <location>
        <begin position="10"/>
        <end position="48"/>
    </location>
</feature>
<feature type="compositionally biased region" description="Basic and acidic residues" evidence="1">
    <location>
        <begin position="10"/>
        <end position="19"/>
    </location>
</feature>
<keyword evidence="3" id="KW-1185">Reference proteome</keyword>
<sequence>MNFQALRRLEMASRTKQDQPSHLLEGTWMEADTASPEEESSSDWRSNPSTCPDFVVSFRGYEQDAAERLGAEIGGALRSLGRIIDIAGLDGVTVAYDYDDALAQLDRGYETSFVLERTNDVAIGIAMTPSVLRNDVLKSHIVISGDIADGLLDADDDRQRGIVHTLAHESAHVETTAAWDRCFPGELLRTSYRSNLDAWRSQVMSACWDEYSACRICGDIGYDPVPGYAQTFLKVLSEIDGNVDNLVAGFEGGNADTLVGPVFGAFGNLMKFACYLQGALAGAGRSRDDVPEVTTALASSWFDRYFDRLAIACAEIFEEFGRWTDKSKFDVISDMVEEIVEERVARIWSHEDGTYSIFIHRGLARA</sequence>
<evidence type="ECO:0000313" key="2">
    <source>
        <dbReference type="EMBL" id="MBB4190000.1"/>
    </source>
</evidence>
<accession>A0A7W6MC43</accession>
<proteinExistence type="predicted"/>
<dbReference type="RefSeq" id="WP_246717679.1">
    <property type="nucleotide sequence ID" value="NZ_JACIFV010000001.1"/>
</dbReference>
<dbReference type="Proteomes" id="UP000524492">
    <property type="component" value="Unassembled WGS sequence"/>
</dbReference>
<protein>
    <submittedName>
        <fullName evidence="2">Uncharacterized protein</fullName>
    </submittedName>
</protein>
<gene>
    <name evidence="2" type="ORF">GGD53_000116</name>
</gene>
<evidence type="ECO:0000256" key="1">
    <source>
        <dbReference type="SAM" id="MobiDB-lite"/>
    </source>
</evidence>
<comment type="caution">
    <text evidence="2">The sequence shown here is derived from an EMBL/GenBank/DDBJ whole genome shotgun (WGS) entry which is preliminary data.</text>
</comment>